<dbReference type="Pfam" id="PF00332">
    <property type="entry name" value="Glyco_hydro_17"/>
    <property type="match status" value="1"/>
</dbReference>
<dbReference type="PANTHER" id="PTHR32227">
    <property type="entry name" value="GLUCAN ENDO-1,3-BETA-GLUCOSIDASE BG1-RELATED-RELATED"/>
    <property type="match status" value="1"/>
</dbReference>
<dbReference type="KEGG" id="eus:EUTSA_v10019644mg"/>
<evidence type="ECO:0000313" key="9">
    <source>
        <dbReference type="EMBL" id="ESQ27340.1"/>
    </source>
</evidence>
<dbReference type="OrthoDB" id="941679at2759"/>
<evidence type="ECO:0000256" key="3">
    <source>
        <dbReference type="ARBA" id="ARBA00012780"/>
    </source>
</evidence>
<dbReference type="InterPro" id="IPR044965">
    <property type="entry name" value="Glyco_hydro_17_plant"/>
</dbReference>
<dbReference type="EC" id="3.2.1.39" evidence="3"/>
<dbReference type="AlphaFoldDB" id="V4JQ50"/>
<dbReference type="GO" id="GO:0005975">
    <property type="term" value="P:carbohydrate metabolic process"/>
    <property type="evidence" value="ECO:0007669"/>
    <property type="project" value="InterPro"/>
</dbReference>
<dbReference type="SUPFAM" id="SSF51445">
    <property type="entry name" value="(Trans)glycosidases"/>
    <property type="match status" value="1"/>
</dbReference>
<comment type="catalytic activity">
    <reaction evidence="1">
        <text>Hydrolysis of (1-&gt;3)-beta-D-glucosidic linkages in (1-&gt;3)-beta-D-glucans.</text>
        <dbReference type="EC" id="3.2.1.39"/>
    </reaction>
</comment>
<dbReference type="GO" id="GO:0042973">
    <property type="term" value="F:glucan endo-1,3-beta-D-glucosidase activity"/>
    <property type="evidence" value="ECO:0007669"/>
    <property type="project" value="UniProtKB-EC"/>
</dbReference>
<dbReference type="Gramene" id="ESQ27340">
    <property type="protein sequence ID" value="ESQ27340"/>
    <property type="gene ID" value="EUTSA_v10019644mg"/>
</dbReference>
<comment type="similarity">
    <text evidence="2 6">Belongs to the glycosyl hydrolase 17 family.</text>
</comment>
<dbReference type="OMA" id="FNWITVG"/>
<evidence type="ECO:0000256" key="4">
    <source>
        <dbReference type="ARBA" id="ARBA00022801"/>
    </source>
</evidence>
<organism evidence="9 10">
    <name type="scientific">Eutrema salsugineum</name>
    <name type="common">Saltwater cress</name>
    <name type="synonym">Sisymbrium salsugineum</name>
    <dbReference type="NCBI Taxonomy" id="72664"/>
    <lineage>
        <taxon>Eukaryota</taxon>
        <taxon>Viridiplantae</taxon>
        <taxon>Streptophyta</taxon>
        <taxon>Embryophyta</taxon>
        <taxon>Tracheophyta</taxon>
        <taxon>Spermatophyta</taxon>
        <taxon>Magnoliopsida</taxon>
        <taxon>eudicotyledons</taxon>
        <taxon>Gunneridae</taxon>
        <taxon>Pentapetalae</taxon>
        <taxon>rosids</taxon>
        <taxon>malvids</taxon>
        <taxon>Brassicales</taxon>
        <taxon>Brassicaceae</taxon>
        <taxon>Eutremeae</taxon>
        <taxon>Eutrema</taxon>
    </lineage>
</organism>
<keyword evidence="4 7" id="KW-0378">Hydrolase</keyword>
<dbReference type="Proteomes" id="UP000030689">
    <property type="component" value="Unassembled WGS sequence"/>
</dbReference>
<reference evidence="9 10" key="1">
    <citation type="journal article" date="2013" name="Front. Plant Sci.">
        <title>The Reference Genome of the Halophytic Plant Eutrema salsugineum.</title>
        <authorList>
            <person name="Yang R."/>
            <person name="Jarvis D.E."/>
            <person name="Chen H."/>
            <person name="Beilstein M.A."/>
            <person name="Grimwood J."/>
            <person name="Jenkins J."/>
            <person name="Shu S."/>
            <person name="Prochnik S."/>
            <person name="Xin M."/>
            <person name="Ma C."/>
            <person name="Schmutz J."/>
            <person name="Wing R.A."/>
            <person name="Mitchell-Olds T."/>
            <person name="Schumaker K.S."/>
            <person name="Wang X."/>
        </authorList>
    </citation>
    <scope>NUCLEOTIDE SEQUENCE [LARGE SCALE GENOMIC DNA]</scope>
</reference>
<dbReference type="PROSITE" id="PS00587">
    <property type="entry name" value="GLYCOSYL_HYDROL_F17"/>
    <property type="match status" value="1"/>
</dbReference>
<dbReference type="EMBL" id="KI517953">
    <property type="protein sequence ID" value="ESQ27340.1"/>
    <property type="molecule type" value="Genomic_DNA"/>
</dbReference>
<dbReference type="InterPro" id="IPR017853">
    <property type="entry name" value="GH"/>
</dbReference>
<feature type="chain" id="PRO_5004720232" description="glucan endo-1,3-beta-D-glucosidase" evidence="8">
    <location>
        <begin position="20"/>
        <end position="339"/>
    </location>
</feature>
<accession>V4JQ50</accession>
<evidence type="ECO:0000256" key="5">
    <source>
        <dbReference type="ARBA" id="ARBA00023295"/>
    </source>
</evidence>
<evidence type="ECO:0000256" key="8">
    <source>
        <dbReference type="SAM" id="SignalP"/>
    </source>
</evidence>
<dbReference type="STRING" id="72664.V4JQ50"/>
<name>V4JQ50_EUTSA</name>
<evidence type="ECO:0000256" key="1">
    <source>
        <dbReference type="ARBA" id="ARBA00000382"/>
    </source>
</evidence>
<protein>
    <recommendedName>
        <fullName evidence="3">glucan endo-1,3-beta-D-glucosidase</fullName>
        <ecNumber evidence="3">3.2.1.39</ecNumber>
    </recommendedName>
</protein>
<dbReference type="FunFam" id="3.20.20.80:FF:000010">
    <property type="entry name" value="glucan endo-1,3-beta-glucosidase, basic"/>
    <property type="match status" value="1"/>
</dbReference>
<evidence type="ECO:0000313" key="10">
    <source>
        <dbReference type="Proteomes" id="UP000030689"/>
    </source>
</evidence>
<gene>
    <name evidence="9" type="ORF">EUTSA_v10019644mg</name>
</gene>
<keyword evidence="5 7" id="KW-0326">Glycosidase</keyword>
<proteinExistence type="inferred from homology"/>
<feature type="signal peptide" evidence="8">
    <location>
        <begin position="1"/>
        <end position="19"/>
    </location>
</feature>
<dbReference type="Gene3D" id="3.20.20.80">
    <property type="entry name" value="Glycosidases"/>
    <property type="match status" value="1"/>
</dbReference>
<sequence>MFLVITLLFLSTRSTGVVGDTLFAGVCDGRNGDNLPSPTQTISLYQKINIGWIRLYEPFPDLLNSLQGTGLLVAVGPKNEEIKTLADQYEYAVNWVKTFIAPYNVSFNWITVGNEVIQSEIGRYVPQAMRHIKAALTQTGISRTIHVTTVLSTAALANSYPPSAGVFKPQITEVLTEIASVLSSTDSPLMVNIYPYFAYASDPSHVSLAYATFGSDKPVVIDGNYQYTNIFDAAVDSFNAALEKLGHGGVKVYVAETGWPTRGNPPYTSVENARAYNQGLLKKLTTGARATPRRPQVPVVTFFFEMFNEDLKQGEVEQSFGFFTPNMVPVYDMWNVKCL</sequence>
<evidence type="ECO:0000256" key="7">
    <source>
        <dbReference type="RuleBase" id="RU004336"/>
    </source>
</evidence>
<dbReference type="eggNOG" id="ENOG502QVKW">
    <property type="taxonomic scope" value="Eukaryota"/>
</dbReference>
<evidence type="ECO:0000256" key="6">
    <source>
        <dbReference type="RuleBase" id="RU004335"/>
    </source>
</evidence>
<dbReference type="InterPro" id="IPR000490">
    <property type="entry name" value="Glyco_hydro_17"/>
</dbReference>
<evidence type="ECO:0000256" key="2">
    <source>
        <dbReference type="ARBA" id="ARBA00008773"/>
    </source>
</evidence>
<keyword evidence="10" id="KW-1185">Reference proteome</keyword>
<keyword evidence="8" id="KW-0732">Signal</keyword>